<accession>A0AC61N5K7</accession>
<dbReference type="Proteomes" id="UP000682782">
    <property type="component" value="Chromosome"/>
</dbReference>
<evidence type="ECO:0000313" key="1">
    <source>
        <dbReference type="EMBL" id="QUC66574.1"/>
    </source>
</evidence>
<proteinExistence type="predicted"/>
<organism evidence="1 2">
    <name type="scientific">Aristaeella hokkaidonensis</name>
    <dbReference type="NCBI Taxonomy" id="3046382"/>
    <lineage>
        <taxon>Bacteria</taxon>
        <taxon>Bacillati</taxon>
        <taxon>Bacillota</taxon>
        <taxon>Clostridia</taxon>
        <taxon>Eubacteriales</taxon>
        <taxon>Aristaeellaceae</taxon>
        <taxon>Aristaeella</taxon>
    </lineage>
</organism>
<sequence length="507" mass="56842">MRKLIALLLMLALLAGLVSTAAAKTAYTLDIYWIANKDDAAIRAGVEDAINAYLTELYESRQVTANMQVSFHLVPWDPAWTEQAIGALMNDEKIDLIFTADWEGYVQEIQERKLVPLGDLLDNFGSGILASLPADFLEGVKYNGQIYGIPTNKELCVPTGLIVNKTAAAQIGWDPDKDPVRTTEELEPYLAKYKALYPDKYPYLMEQGRWSDEPWGHDWIGLPGDVLSMKFAMDENGKYDETVYSIYETELQEAHIRLMYRWAQLGYIAPDAATYDYNGIFGTGDFLVFTQPLKGNGIKSTEMYAANKAAGVPEFECTEITLQELYKVTCQAGGSMFAIPKSCKKKDVAMQYLNLMHSDATLVNLMLFGQEGVNYIKVNDTQVELVEAANWYGLHGGAWTVGDTALQYVLTSEKPDKNILLQEYGNDAPKTASYGFRFNKKPVKEIVDAMEAVVEEFKLPLMVGAVDPDDPEKGIEAFRKALKEAGIDELKREVEDQYEIWTIETKK</sequence>
<reference evidence="1" key="1">
    <citation type="submission" date="2021-01" db="EMBL/GenBank/DDBJ databases">
        <title>Complete genome sequence of Clostridiales bacterium R-7.</title>
        <authorList>
            <person name="Mahoney-Kurpe S.C."/>
            <person name="Palevich N."/>
            <person name="Koike S."/>
            <person name="Moon C.D."/>
            <person name="Attwood G.T."/>
        </authorList>
    </citation>
    <scope>NUCLEOTIDE SEQUENCE</scope>
    <source>
        <strain evidence="1">R-7</strain>
    </source>
</reference>
<dbReference type="EMBL" id="CP068393">
    <property type="protein sequence ID" value="QUC66574.1"/>
    <property type="molecule type" value="Genomic_DNA"/>
</dbReference>
<gene>
    <name evidence="1" type="ORF">JYE49_12020</name>
</gene>
<keyword evidence="2" id="KW-1185">Reference proteome</keyword>
<evidence type="ECO:0000313" key="2">
    <source>
        <dbReference type="Proteomes" id="UP000682782"/>
    </source>
</evidence>
<protein>
    <submittedName>
        <fullName evidence="1">ABC transporter substrate-binding protein</fullName>
    </submittedName>
</protein>
<name>A0AC61N5K7_9FIRM</name>